<dbReference type="Pfam" id="PF00589">
    <property type="entry name" value="Phage_integrase"/>
    <property type="match status" value="1"/>
</dbReference>
<evidence type="ECO:0000256" key="1">
    <source>
        <dbReference type="ARBA" id="ARBA00022505"/>
    </source>
</evidence>
<dbReference type="Gene3D" id="2.40.50.100">
    <property type="match status" value="2"/>
</dbReference>
<evidence type="ECO:0000259" key="5">
    <source>
        <dbReference type="PROSITE" id="PS51898"/>
    </source>
</evidence>
<reference evidence="6 7" key="1">
    <citation type="submission" date="2010-08" db="EMBL/GenBank/DDBJ databases">
        <title>The draft genome of Desulfovibrio fructosovorans JJ.</title>
        <authorList>
            <consortium name="US DOE Joint Genome Institute (JGI-PGF)"/>
            <person name="Lucas S."/>
            <person name="Copeland A."/>
            <person name="Lapidus A."/>
            <person name="Cheng J.-F."/>
            <person name="Bruce D."/>
            <person name="Goodwin L."/>
            <person name="Pitluck S."/>
            <person name="Land M.L."/>
            <person name="Hauser L."/>
            <person name="Chang Y.-J."/>
            <person name="Jeffries C."/>
            <person name="Wall J.D."/>
            <person name="Stahl D.A."/>
            <person name="Arkin A.P."/>
            <person name="Dehal P."/>
            <person name="Stolyar S.M."/>
            <person name="Hazen T.C."/>
            <person name="Woyke T.J."/>
        </authorList>
    </citation>
    <scope>NUCLEOTIDE SEQUENCE [LARGE SCALE GENOMIC DNA]</scope>
    <source>
        <strain evidence="6 7">JJ</strain>
    </source>
</reference>
<dbReference type="GO" id="GO:0015074">
    <property type="term" value="P:DNA integration"/>
    <property type="evidence" value="ECO:0007669"/>
    <property type="project" value="InterPro"/>
</dbReference>
<dbReference type="CDD" id="cd00397">
    <property type="entry name" value="DNA_BRE_C"/>
    <property type="match status" value="1"/>
</dbReference>
<dbReference type="Gene3D" id="1.10.443.10">
    <property type="entry name" value="Intergrase catalytic core"/>
    <property type="match status" value="1"/>
</dbReference>
<dbReference type="SUPFAM" id="SSF56349">
    <property type="entry name" value="DNA breaking-rejoining enzymes"/>
    <property type="match status" value="1"/>
</dbReference>
<dbReference type="RefSeq" id="WP_005994865.1">
    <property type="nucleotide sequence ID" value="NZ_AECZ01000019.1"/>
</dbReference>
<dbReference type="GO" id="GO:0003677">
    <property type="term" value="F:DNA binding"/>
    <property type="evidence" value="ECO:0007669"/>
    <property type="project" value="InterPro"/>
</dbReference>
<dbReference type="InterPro" id="IPR002104">
    <property type="entry name" value="Integrase_catalytic"/>
</dbReference>
<accession>E1JYW1</accession>
<dbReference type="PROSITE" id="PS51866">
    <property type="entry name" value="MOP"/>
    <property type="match status" value="2"/>
</dbReference>
<dbReference type="NCBIfam" id="TIGR00638">
    <property type="entry name" value="Mop"/>
    <property type="match status" value="1"/>
</dbReference>
<feature type="domain" description="Tyr recombinase" evidence="5">
    <location>
        <begin position="59"/>
        <end position="245"/>
    </location>
</feature>
<dbReference type="InterPro" id="IPR008995">
    <property type="entry name" value="Mo/tungstate-bd_C_term_dom"/>
</dbReference>
<sequence length="394" mass="43604">MSTVEESILERVSCLDVLALERLRDHAEAMLAQKSDRPTHRRQHGSLGPCQAALFKVPSDIRHLETDEIERLTVAFDEWRDTARTAPIRRARDRMRLVYLMLRHSGGKLGEVLALNERTDIDMAQSTVSFGGADPNESPRKVVVPKSLIEEVLRFAASPANRGIRGELFRLDPGFVRRKLYEQARRAGLPPGRVSPTSLRHSRAVELLRGGVPLPVVQVMLGHSSLVLTSIYCSFSDQDCQRIVNHCVAKESRVKTSARNTFFGSVTSVRKSPLLTEVSLTAQNGFEIVSVITNESFERLGLIEGGQVTALVKAPWVLLAKDEKMARTSARNCFPGQVVSIRGDGVAVEIMGLLDGGTPMCALITAESVETLDLKEGDQIWFFFKAFSVILNID</sequence>
<dbReference type="SUPFAM" id="SSF50331">
    <property type="entry name" value="MOP-like"/>
    <property type="match status" value="2"/>
</dbReference>
<name>E1JYW1_SOLFR</name>
<dbReference type="AlphaFoldDB" id="E1JYW1"/>
<dbReference type="GO" id="GO:0006310">
    <property type="term" value="P:DNA recombination"/>
    <property type="evidence" value="ECO:0007669"/>
    <property type="project" value="UniProtKB-KW"/>
</dbReference>
<dbReference type="Pfam" id="PF03459">
    <property type="entry name" value="TOBE"/>
    <property type="match status" value="2"/>
</dbReference>
<dbReference type="InterPro" id="IPR051815">
    <property type="entry name" value="Molybdate_resp_trans_reg"/>
</dbReference>
<protein>
    <submittedName>
        <fullName evidence="6">TOBE domain protein</fullName>
    </submittedName>
</protein>
<proteinExistence type="predicted"/>
<keyword evidence="1 3" id="KW-0500">Molybdenum</keyword>
<comment type="caution">
    <text evidence="6">The sequence shown here is derived from an EMBL/GenBank/DDBJ whole genome shotgun (WGS) entry which is preliminary data.</text>
</comment>
<dbReference type="InterPro" id="IPR013762">
    <property type="entry name" value="Integrase-like_cat_sf"/>
</dbReference>
<dbReference type="PANTHER" id="PTHR30432">
    <property type="entry name" value="TRANSCRIPTIONAL REGULATOR MODE"/>
    <property type="match status" value="1"/>
</dbReference>
<evidence type="ECO:0000259" key="4">
    <source>
        <dbReference type="PROSITE" id="PS51866"/>
    </source>
</evidence>
<dbReference type="InterPro" id="IPR004606">
    <property type="entry name" value="Mop_domain"/>
</dbReference>
<evidence type="ECO:0000313" key="6">
    <source>
        <dbReference type="EMBL" id="EFL50531.1"/>
    </source>
</evidence>
<dbReference type="eggNOG" id="COG3585">
    <property type="taxonomic scope" value="Bacteria"/>
</dbReference>
<dbReference type="STRING" id="596151.DesfrDRAFT_2810"/>
<feature type="domain" description="Mop" evidence="4">
    <location>
        <begin position="255"/>
        <end position="321"/>
    </location>
</feature>
<dbReference type="PANTHER" id="PTHR30432:SF1">
    <property type="entry name" value="DNA-BINDING TRANSCRIPTIONAL DUAL REGULATOR MODE"/>
    <property type="match status" value="1"/>
</dbReference>
<dbReference type="InterPro" id="IPR011010">
    <property type="entry name" value="DNA_brk_join_enz"/>
</dbReference>
<dbReference type="eggNOG" id="COG0582">
    <property type="taxonomic scope" value="Bacteria"/>
</dbReference>
<gene>
    <name evidence="6" type="ORF">DesfrDRAFT_2810</name>
</gene>
<keyword evidence="7" id="KW-1185">Reference proteome</keyword>
<evidence type="ECO:0000256" key="3">
    <source>
        <dbReference type="PROSITE-ProRule" id="PRU01213"/>
    </source>
</evidence>
<dbReference type="GO" id="GO:0015689">
    <property type="term" value="P:molybdate ion transport"/>
    <property type="evidence" value="ECO:0007669"/>
    <property type="project" value="InterPro"/>
</dbReference>
<dbReference type="InterPro" id="IPR005116">
    <property type="entry name" value="Transp-assoc_OB_typ1"/>
</dbReference>
<dbReference type="OrthoDB" id="9814406at2"/>
<dbReference type="Proteomes" id="UP000006250">
    <property type="component" value="Unassembled WGS sequence"/>
</dbReference>
<organism evidence="6 7">
    <name type="scientific">Solidesulfovibrio fructosivorans JJ]</name>
    <dbReference type="NCBI Taxonomy" id="596151"/>
    <lineage>
        <taxon>Bacteria</taxon>
        <taxon>Pseudomonadati</taxon>
        <taxon>Thermodesulfobacteriota</taxon>
        <taxon>Desulfovibrionia</taxon>
        <taxon>Desulfovibrionales</taxon>
        <taxon>Desulfovibrionaceae</taxon>
        <taxon>Solidesulfovibrio</taxon>
    </lineage>
</organism>
<dbReference type="PROSITE" id="PS51898">
    <property type="entry name" value="TYR_RECOMBINASE"/>
    <property type="match status" value="1"/>
</dbReference>
<evidence type="ECO:0000313" key="7">
    <source>
        <dbReference type="Proteomes" id="UP000006250"/>
    </source>
</evidence>
<keyword evidence="2" id="KW-0233">DNA recombination</keyword>
<evidence type="ECO:0000256" key="2">
    <source>
        <dbReference type="ARBA" id="ARBA00023172"/>
    </source>
</evidence>
<feature type="domain" description="Mop" evidence="4">
    <location>
        <begin position="327"/>
        <end position="393"/>
    </location>
</feature>
<dbReference type="EMBL" id="AECZ01000019">
    <property type="protein sequence ID" value="EFL50531.1"/>
    <property type="molecule type" value="Genomic_DNA"/>
</dbReference>